<comment type="similarity">
    <text evidence="2">Belongs to the DNA2/NAM7 helicase family. SDE3 subfamily.</text>
</comment>
<evidence type="ECO:0000256" key="6">
    <source>
        <dbReference type="ARBA" id="ARBA00022801"/>
    </source>
</evidence>
<dbReference type="SUPFAM" id="SSF52540">
    <property type="entry name" value="P-loop containing nucleoside triphosphate hydrolases"/>
    <property type="match status" value="1"/>
</dbReference>
<evidence type="ECO:0000256" key="2">
    <source>
        <dbReference type="ARBA" id="ARBA00005601"/>
    </source>
</evidence>
<comment type="subcellular location">
    <subcellularLocation>
        <location evidence="1">Cytoplasm</location>
    </subcellularLocation>
</comment>
<keyword evidence="7" id="KW-0347">Helicase</keyword>
<evidence type="ECO:0000259" key="12">
    <source>
        <dbReference type="Pfam" id="PF21634"/>
    </source>
</evidence>
<sequence length="861" mass="98285">MKCKLCSEEKSGPDHDISPKHLKNKALYDYSVESKKHAGNRKGAIVACSVKSSFTSIIDNADPKIKISAKPKEELKFIFTVYNESKKEDLLVVFIQIPTNKLNFVMNNHGLNKGGAPQCLKPKQKLERDVCVTFRSDEIGQYQMPVGFLLQKKDTKENIFIIRDMVVFVEEKLRQHQKLHSPYADKEVKANILLKTDMGSNNDTHVFGIPKNYKQIYASGLKVQEGAPEEMKHMAEDIKKCLDDGATKENYVRFFHNLLWYEETIVRINLKKYNMSEVPLKVVMPGYVYSLLVPGLAEKRPSLLVGDLLFIKPSNTDEEMFEGVISEINHNTISINGLHQKFGKHYSAEARFDVRFFLSRMSLERMHMAVDSVFRHGFEDKVFPKRNPKAKPLQDNLITEFYNSDVGRNPEQRAAVNRILHAAGSPAPYLLHGPPGTGKTRTLTEAALQLVARNKDVRVLICTDSNMAADHVAVAIAEYADKFPANLLLRASSKYRVWETLPKNLYKYSNGTSARDYENVSTEKFRSYRIVVTTLLHSAKFVRQLKGQRCFTHLFIDEAAQASEPACLVPCGLLKERGRLLLCGDHLQLGPCVICRRAASHGLGKSLMERLMEMELYKSEDPDYVMMLLNNFRSDRDILQLPNELFYKNKLNPCAGQDALSSRCILSERPHSRAVVFHAVLSHEQRHGKSPSYYNMMELELIQKYVKALIQNHGVKEEEIGIVAPYIRQVYKTKEWLSTAGYFRVEAGTVEAFQGKEKRVIIISCVRANHQLLAHDARYQLGFLVDDKRFNVAITRARAKVIVIGNPLVLRCDDKWRRYIDLCQHLGTYYGLTADQLRQEPMLGDIQPMLQHMRLDHLDGN</sequence>
<dbReference type="InterPro" id="IPR027417">
    <property type="entry name" value="P-loop_NTPase"/>
</dbReference>
<dbReference type="InterPro" id="IPR049080">
    <property type="entry name" value="MOV-10-like_beta-barrel"/>
</dbReference>
<dbReference type="Proteomes" id="UP001153292">
    <property type="component" value="Chromosome 17"/>
</dbReference>
<dbReference type="Pfam" id="PF21634">
    <property type="entry name" value="MOV-10_beta-barrel"/>
    <property type="match status" value="1"/>
</dbReference>
<comment type="catalytic activity">
    <reaction evidence="9">
        <text>ATP + H2O = ADP + phosphate + H(+)</text>
        <dbReference type="Rhea" id="RHEA:13065"/>
        <dbReference type="ChEBI" id="CHEBI:15377"/>
        <dbReference type="ChEBI" id="CHEBI:15378"/>
        <dbReference type="ChEBI" id="CHEBI:30616"/>
        <dbReference type="ChEBI" id="CHEBI:43474"/>
        <dbReference type="ChEBI" id="CHEBI:456216"/>
        <dbReference type="EC" id="3.6.4.13"/>
    </reaction>
</comment>
<dbReference type="CDD" id="cd18808">
    <property type="entry name" value="SF1_C_Upf1"/>
    <property type="match status" value="1"/>
</dbReference>
<evidence type="ECO:0000256" key="5">
    <source>
        <dbReference type="ARBA" id="ARBA00022741"/>
    </source>
</evidence>
<feature type="domain" description="DNA2/NAM7 helicase-like C-terminal" evidence="11">
    <location>
        <begin position="604"/>
        <end position="806"/>
    </location>
</feature>
<feature type="domain" description="Helicase MOV-10-like beta-barrel" evidence="12">
    <location>
        <begin position="273"/>
        <end position="356"/>
    </location>
</feature>
<dbReference type="EMBL" id="OU963910">
    <property type="protein sequence ID" value="CAH0678658.1"/>
    <property type="molecule type" value="Genomic_DNA"/>
</dbReference>
<dbReference type="InterPro" id="IPR041677">
    <property type="entry name" value="DNA2/NAM7_AAA_11"/>
</dbReference>
<reference evidence="13" key="1">
    <citation type="submission" date="2021-12" db="EMBL/GenBank/DDBJ databases">
        <authorList>
            <person name="King R."/>
        </authorList>
    </citation>
    <scope>NUCLEOTIDE SEQUENCE</scope>
</reference>
<keyword evidence="14" id="KW-1185">Reference proteome</keyword>
<evidence type="ECO:0000259" key="10">
    <source>
        <dbReference type="Pfam" id="PF13086"/>
    </source>
</evidence>
<dbReference type="PANTHER" id="PTHR45418">
    <property type="entry name" value="CANCER/TESTIS ANTIGEN 55"/>
    <property type="match status" value="1"/>
</dbReference>
<dbReference type="InterPro" id="IPR041679">
    <property type="entry name" value="DNA2/NAM7-like_C"/>
</dbReference>
<proteinExistence type="inferred from homology"/>
<feature type="domain" description="DNA2/NAM7 helicase helicase" evidence="10">
    <location>
        <begin position="514"/>
        <end position="594"/>
    </location>
</feature>
<dbReference type="PANTHER" id="PTHR45418:SF1">
    <property type="entry name" value="CANCER_TESTIS ANTIGEN 55"/>
    <property type="match status" value="1"/>
</dbReference>
<evidence type="ECO:0000256" key="4">
    <source>
        <dbReference type="ARBA" id="ARBA00022490"/>
    </source>
</evidence>
<keyword evidence="8" id="KW-0067">ATP-binding</keyword>
<evidence type="ECO:0000313" key="13">
    <source>
        <dbReference type="EMBL" id="CAH0678658.1"/>
    </source>
</evidence>
<dbReference type="Pfam" id="PF13086">
    <property type="entry name" value="AAA_11"/>
    <property type="match status" value="2"/>
</dbReference>
<name>A0ABN8EBL8_CHISP</name>
<keyword evidence="6" id="KW-0378">Hydrolase</keyword>
<accession>A0ABN8EBL8</accession>
<dbReference type="Gene3D" id="3.40.50.300">
    <property type="entry name" value="P-loop containing nucleotide triphosphate hydrolases"/>
    <property type="match status" value="2"/>
</dbReference>
<dbReference type="InterPro" id="IPR047187">
    <property type="entry name" value="SF1_C_Upf1"/>
</dbReference>
<keyword evidence="4" id="KW-0963">Cytoplasm</keyword>
<evidence type="ECO:0000256" key="1">
    <source>
        <dbReference type="ARBA" id="ARBA00004496"/>
    </source>
</evidence>
<evidence type="ECO:0000259" key="11">
    <source>
        <dbReference type="Pfam" id="PF13087"/>
    </source>
</evidence>
<gene>
    <name evidence="13" type="ORF">CHILSU_LOCUS3492</name>
</gene>
<evidence type="ECO:0000256" key="9">
    <source>
        <dbReference type="ARBA" id="ARBA00047984"/>
    </source>
</evidence>
<evidence type="ECO:0000256" key="3">
    <source>
        <dbReference type="ARBA" id="ARBA00012552"/>
    </source>
</evidence>
<organism evidence="13 14">
    <name type="scientific">Chilo suppressalis</name>
    <name type="common">Asiatic rice borer moth</name>
    <dbReference type="NCBI Taxonomy" id="168631"/>
    <lineage>
        <taxon>Eukaryota</taxon>
        <taxon>Metazoa</taxon>
        <taxon>Ecdysozoa</taxon>
        <taxon>Arthropoda</taxon>
        <taxon>Hexapoda</taxon>
        <taxon>Insecta</taxon>
        <taxon>Pterygota</taxon>
        <taxon>Neoptera</taxon>
        <taxon>Endopterygota</taxon>
        <taxon>Lepidoptera</taxon>
        <taxon>Glossata</taxon>
        <taxon>Ditrysia</taxon>
        <taxon>Pyraloidea</taxon>
        <taxon>Crambidae</taxon>
        <taxon>Crambinae</taxon>
        <taxon>Chilo</taxon>
    </lineage>
</organism>
<protein>
    <recommendedName>
        <fullName evidence="3">RNA helicase</fullName>
        <ecNumber evidence="3">3.6.4.13</ecNumber>
    </recommendedName>
</protein>
<keyword evidence="5" id="KW-0547">Nucleotide-binding</keyword>
<evidence type="ECO:0000256" key="7">
    <source>
        <dbReference type="ARBA" id="ARBA00022806"/>
    </source>
</evidence>
<dbReference type="Pfam" id="PF13087">
    <property type="entry name" value="AAA_12"/>
    <property type="match status" value="1"/>
</dbReference>
<evidence type="ECO:0000256" key="8">
    <source>
        <dbReference type="ARBA" id="ARBA00022840"/>
    </source>
</evidence>
<evidence type="ECO:0000313" key="14">
    <source>
        <dbReference type="Proteomes" id="UP001153292"/>
    </source>
</evidence>
<feature type="domain" description="DNA2/NAM7 helicase helicase" evidence="10">
    <location>
        <begin position="409"/>
        <end position="478"/>
    </location>
</feature>
<dbReference type="EC" id="3.6.4.13" evidence="3"/>